<dbReference type="InterPro" id="IPR052782">
    <property type="entry name" value="Oocyte-zygote_transition_reg"/>
</dbReference>
<evidence type="ECO:0008006" key="6">
    <source>
        <dbReference type="Google" id="ProtNLM"/>
    </source>
</evidence>
<dbReference type="STRING" id="1611254.A0A2G5VL21"/>
<dbReference type="PANTHER" id="PTHR46163">
    <property type="entry name" value="TYROSINE-PROTEIN PHOSPHATASE-RELATED"/>
    <property type="match status" value="1"/>
</dbReference>
<proteinExistence type="predicted"/>
<feature type="compositionally biased region" description="Low complexity" evidence="1">
    <location>
        <begin position="25"/>
        <end position="42"/>
    </location>
</feature>
<name>A0A2G5VL21_9PELO</name>
<dbReference type="SUPFAM" id="SSF52799">
    <property type="entry name" value="(Phosphotyrosine protein) phosphatases II"/>
    <property type="match status" value="1"/>
</dbReference>
<evidence type="ECO:0000313" key="4">
    <source>
        <dbReference type="EMBL" id="PIC52468.1"/>
    </source>
</evidence>
<feature type="region of interest" description="Disordered" evidence="1">
    <location>
        <begin position="1"/>
        <end position="235"/>
    </location>
</feature>
<feature type="compositionally biased region" description="Low complexity" evidence="1">
    <location>
        <begin position="151"/>
        <end position="168"/>
    </location>
</feature>
<dbReference type="Pfam" id="PF00102">
    <property type="entry name" value="Y_phosphatase"/>
    <property type="match status" value="1"/>
</dbReference>
<dbReference type="PRINTS" id="PR00700">
    <property type="entry name" value="PRTYPHPHTASE"/>
</dbReference>
<dbReference type="AlphaFoldDB" id="A0A2G5VL21"/>
<dbReference type="Proteomes" id="UP000230233">
    <property type="component" value="Chromosome I"/>
</dbReference>
<sequence length="549" mass="61807">MYRFNRKAKQDVPKKPSANDGGGSKNSKTSSGSSAPSSASSSYQRRRQPKSESDSKSERSLKDPPPKRMQPSPVPTPTKSSTPNNRESRNPIQKIVKGVANRMSLTPNSRQQQKSMSTPPTSEIRKPSSVRSSDVRSDHLDSGLAKKSKSRGSLSNSLSGSNDSVYSDLPKSKSFVPAKTIKSDRSLIGLDGESEPEYPRKKVSGRRKSTSESPNSRRDNLMEESASETKDSISLADDEEIREAYRKLFKDFAMASQKMTLDDFKYEFSELPGDPPSEQCMAFNNGANSRKNRYFNIPCLDSSRVRLTFMAQKTSPSSDYIHANHIKSPFLKRGYILTQGPKKETIADFWRMVWQERSNAIVMLCQFVETNREKCCEYFPRNANSTLRFDKLTVTFEEATNNKMIVSTRLNLSFEGESRVITHLQWKEWPDYQVPGSSEVMLKILRKIRARTTPPIIHCAAGVGRSGTLVAIEIALQSINTHFKLPDIKQIVTNLRLTGRATSVQTLQQYMLIWKVLLDFGVSNKLISEDSVAKFASTYHRSFRTTNQS</sequence>
<reference evidence="5" key="1">
    <citation type="submission" date="2017-10" db="EMBL/GenBank/DDBJ databases">
        <title>Rapid genome shrinkage in a self-fertile nematode reveals novel sperm competition proteins.</title>
        <authorList>
            <person name="Yin D."/>
            <person name="Schwarz E.M."/>
            <person name="Thomas C.G."/>
            <person name="Felde R.L."/>
            <person name="Korf I.F."/>
            <person name="Cutter A.D."/>
            <person name="Schartner C.M."/>
            <person name="Ralston E.J."/>
            <person name="Meyer B.J."/>
            <person name="Haag E.S."/>
        </authorList>
    </citation>
    <scope>NUCLEOTIDE SEQUENCE [LARGE SCALE GENOMIC DNA]</scope>
    <source>
        <strain evidence="5">JU1422</strain>
    </source>
</reference>
<dbReference type="PROSITE" id="PS50055">
    <property type="entry name" value="TYR_PHOSPHATASE_PTP"/>
    <property type="match status" value="1"/>
</dbReference>
<dbReference type="OrthoDB" id="8609993at2759"/>
<feature type="domain" description="Tyrosine specific protein phosphatases" evidence="3">
    <location>
        <begin position="439"/>
        <end position="511"/>
    </location>
</feature>
<dbReference type="InterPro" id="IPR029021">
    <property type="entry name" value="Prot-tyrosine_phosphatase-like"/>
</dbReference>
<dbReference type="PROSITE" id="PS00383">
    <property type="entry name" value="TYR_PHOSPHATASE_1"/>
    <property type="match status" value="1"/>
</dbReference>
<dbReference type="EMBL" id="PDUG01000001">
    <property type="protein sequence ID" value="PIC52468.1"/>
    <property type="molecule type" value="Genomic_DNA"/>
</dbReference>
<feature type="compositionally biased region" description="Basic and acidic residues" evidence="1">
    <location>
        <begin position="215"/>
        <end position="231"/>
    </location>
</feature>
<evidence type="ECO:0000259" key="2">
    <source>
        <dbReference type="PROSITE" id="PS50055"/>
    </source>
</evidence>
<gene>
    <name evidence="4" type="primary">Cnig_chr_I.g2562</name>
    <name evidence="4" type="ORF">B9Z55_002562</name>
</gene>
<feature type="compositionally biased region" description="Polar residues" evidence="1">
    <location>
        <begin position="103"/>
        <end position="121"/>
    </location>
</feature>
<evidence type="ECO:0000259" key="3">
    <source>
        <dbReference type="PROSITE" id="PS50056"/>
    </source>
</evidence>
<dbReference type="InterPro" id="IPR016130">
    <property type="entry name" value="Tyr_Pase_AS"/>
</dbReference>
<dbReference type="InterPro" id="IPR003595">
    <property type="entry name" value="Tyr_Pase_cat"/>
</dbReference>
<dbReference type="SMART" id="SM00194">
    <property type="entry name" value="PTPc"/>
    <property type="match status" value="1"/>
</dbReference>
<dbReference type="InterPro" id="IPR000242">
    <property type="entry name" value="PTP_cat"/>
</dbReference>
<comment type="caution">
    <text evidence="4">The sequence shown here is derived from an EMBL/GenBank/DDBJ whole genome shotgun (WGS) entry which is preliminary data.</text>
</comment>
<organism evidence="4 5">
    <name type="scientific">Caenorhabditis nigoni</name>
    <dbReference type="NCBI Taxonomy" id="1611254"/>
    <lineage>
        <taxon>Eukaryota</taxon>
        <taxon>Metazoa</taxon>
        <taxon>Ecdysozoa</taxon>
        <taxon>Nematoda</taxon>
        <taxon>Chromadorea</taxon>
        <taxon>Rhabditida</taxon>
        <taxon>Rhabditina</taxon>
        <taxon>Rhabditomorpha</taxon>
        <taxon>Rhabditoidea</taxon>
        <taxon>Rhabditidae</taxon>
        <taxon>Peloderinae</taxon>
        <taxon>Caenorhabditis</taxon>
    </lineage>
</organism>
<protein>
    <recommendedName>
        <fullName evidence="6">Tyrosine-protein phosphatase domain-containing protein</fullName>
    </recommendedName>
</protein>
<evidence type="ECO:0000256" key="1">
    <source>
        <dbReference type="SAM" id="MobiDB-lite"/>
    </source>
</evidence>
<dbReference type="SMART" id="SM00404">
    <property type="entry name" value="PTPc_motif"/>
    <property type="match status" value="1"/>
</dbReference>
<feature type="compositionally biased region" description="Basic and acidic residues" evidence="1">
    <location>
        <begin position="49"/>
        <end position="66"/>
    </location>
</feature>
<dbReference type="PROSITE" id="PS50056">
    <property type="entry name" value="TYR_PHOSPHATASE_2"/>
    <property type="match status" value="1"/>
</dbReference>
<dbReference type="GO" id="GO:0004725">
    <property type="term" value="F:protein tyrosine phosphatase activity"/>
    <property type="evidence" value="ECO:0007669"/>
    <property type="project" value="InterPro"/>
</dbReference>
<dbReference type="FunFam" id="3.90.190.10:FF:000114">
    <property type="entry name" value="Tyrosine-protein phosphatase"/>
    <property type="match status" value="1"/>
</dbReference>
<keyword evidence="5" id="KW-1185">Reference proteome</keyword>
<evidence type="ECO:0000313" key="5">
    <source>
        <dbReference type="Proteomes" id="UP000230233"/>
    </source>
</evidence>
<dbReference type="Gene3D" id="3.90.190.10">
    <property type="entry name" value="Protein tyrosine phosphatase superfamily"/>
    <property type="match status" value="1"/>
</dbReference>
<dbReference type="CDD" id="cd00047">
    <property type="entry name" value="PTPc"/>
    <property type="match status" value="1"/>
</dbReference>
<accession>A0A2G5VL21</accession>
<dbReference type="InterPro" id="IPR000387">
    <property type="entry name" value="Tyr_Pase_dom"/>
</dbReference>
<feature type="domain" description="Tyrosine-protein phosphatase" evidence="2">
    <location>
        <begin position="264"/>
        <end position="520"/>
    </location>
</feature>